<proteinExistence type="inferred from homology"/>
<dbReference type="PANTHER" id="PTHR21017:SF17">
    <property type="entry name" value="PROTEIN NIPSNAP"/>
    <property type="match status" value="1"/>
</dbReference>
<reference evidence="4" key="1">
    <citation type="submission" date="2016-10" db="EMBL/GenBank/DDBJ databases">
        <authorList>
            <person name="Varghese N."/>
            <person name="Submissions S."/>
        </authorList>
    </citation>
    <scope>NUCLEOTIDE SEQUENCE [LARGE SCALE GENOMIC DNA]</scope>
    <source>
        <strain evidence="4">CGMCC 1.6494</strain>
    </source>
</reference>
<sequence>MLYDHRTYTCIPGTLKKQMALYQEHGWPIQTRHLGEPLLYGPVETGNVNSYVHIWVFKDAADRSQRRAAMQNDPDWAAYLKKSAEAGYLISQENKIIVPAPFFKD</sequence>
<accession>A0A1H0HV54</accession>
<evidence type="ECO:0000256" key="1">
    <source>
        <dbReference type="ARBA" id="ARBA00005291"/>
    </source>
</evidence>
<protein>
    <submittedName>
        <fullName evidence="3">NIPSNAP protein</fullName>
    </submittedName>
</protein>
<dbReference type="EMBL" id="FNII01000017">
    <property type="protein sequence ID" value="SDO23033.1"/>
    <property type="molecule type" value="Genomic_DNA"/>
</dbReference>
<dbReference type="Pfam" id="PF07978">
    <property type="entry name" value="NIPSNAP"/>
    <property type="match status" value="1"/>
</dbReference>
<dbReference type="OrthoDB" id="6182832at2"/>
<gene>
    <name evidence="3" type="ORF">SAMN04487951_1174</name>
</gene>
<name>A0A1H0HV54_9GAMM</name>
<dbReference type="Gene3D" id="3.30.70.100">
    <property type="match status" value="1"/>
</dbReference>
<keyword evidence="4" id="KW-1185">Reference proteome</keyword>
<dbReference type="PANTHER" id="PTHR21017">
    <property type="entry name" value="NIPSNAP-RELATED"/>
    <property type="match status" value="1"/>
</dbReference>
<evidence type="ECO:0000259" key="2">
    <source>
        <dbReference type="Pfam" id="PF07978"/>
    </source>
</evidence>
<dbReference type="InterPro" id="IPR012577">
    <property type="entry name" value="NIPSNAP"/>
</dbReference>
<dbReference type="InterPro" id="IPR011008">
    <property type="entry name" value="Dimeric_a/b-barrel"/>
</dbReference>
<evidence type="ECO:0000313" key="3">
    <source>
        <dbReference type="EMBL" id="SDO23033.1"/>
    </source>
</evidence>
<evidence type="ECO:0000313" key="4">
    <source>
        <dbReference type="Proteomes" id="UP000199677"/>
    </source>
</evidence>
<dbReference type="STRING" id="416873.SAMN04487951_1174"/>
<dbReference type="Proteomes" id="UP000199677">
    <property type="component" value="Unassembled WGS sequence"/>
</dbReference>
<feature type="domain" description="NIPSNAP" evidence="2">
    <location>
        <begin position="3"/>
        <end position="102"/>
    </location>
</feature>
<dbReference type="RefSeq" id="WP_089707644.1">
    <property type="nucleotide sequence ID" value="NZ_FNII01000017.1"/>
</dbReference>
<dbReference type="SUPFAM" id="SSF54909">
    <property type="entry name" value="Dimeric alpha+beta barrel"/>
    <property type="match status" value="1"/>
</dbReference>
<dbReference type="AlphaFoldDB" id="A0A1H0HV54"/>
<organism evidence="3 4">
    <name type="scientific">Vreelandella arcis</name>
    <dbReference type="NCBI Taxonomy" id="416873"/>
    <lineage>
        <taxon>Bacteria</taxon>
        <taxon>Pseudomonadati</taxon>
        <taxon>Pseudomonadota</taxon>
        <taxon>Gammaproteobacteria</taxon>
        <taxon>Oceanospirillales</taxon>
        <taxon>Halomonadaceae</taxon>
        <taxon>Vreelandella</taxon>
    </lineage>
</organism>
<dbReference type="InterPro" id="IPR051557">
    <property type="entry name" value="NipSnap_domain"/>
</dbReference>
<comment type="similarity">
    <text evidence="1">Belongs to the NipSnap family.</text>
</comment>